<accession>A0ABV7UMR3</accession>
<protein>
    <submittedName>
        <fullName evidence="1">Uncharacterized protein</fullName>
    </submittedName>
</protein>
<evidence type="ECO:0000313" key="1">
    <source>
        <dbReference type="EMBL" id="MFC3639314.1"/>
    </source>
</evidence>
<dbReference type="EMBL" id="JBHRYC010000090">
    <property type="protein sequence ID" value="MFC3639314.1"/>
    <property type="molecule type" value="Genomic_DNA"/>
</dbReference>
<gene>
    <name evidence="1" type="ORF">ACFONL_18385</name>
</gene>
<organism evidence="1 2">
    <name type="scientific">Camelimonas fluminis</name>
    <dbReference type="NCBI Taxonomy" id="1576911"/>
    <lineage>
        <taxon>Bacteria</taxon>
        <taxon>Pseudomonadati</taxon>
        <taxon>Pseudomonadota</taxon>
        <taxon>Alphaproteobacteria</taxon>
        <taxon>Hyphomicrobiales</taxon>
        <taxon>Chelatococcaceae</taxon>
        <taxon>Camelimonas</taxon>
    </lineage>
</organism>
<name>A0ABV7UMR3_9HYPH</name>
<evidence type="ECO:0000313" key="2">
    <source>
        <dbReference type="Proteomes" id="UP001595704"/>
    </source>
</evidence>
<keyword evidence="2" id="KW-1185">Reference proteome</keyword>
<dbReference type="Proteomes" id="UP001595704">
    <property type="component" value="Unassembled WGS sequence"/>
</dbReference>
<proteinExistence type="predicted"/>
<dbReference type="RefSeq" id="WP_191321472.1">
    <property type="nucleotide sequence ID" value="NZ_BNCG01000089.1"/>
</dbReference>
<reference evidence="2" key="1">
    <citation type="journal article" date="2019" name="Int. J. Syst. Evol. Microbiol.">
        <title>The Global Catalogue of Microorganisms (GCM) 10K type strain sequencing project: providing services to taxonomists for standard genome sequencing and annotation.</title>
        <authorList>
            <consortium name="The Broad Institute Genomics Platform"/>
            <consortium name="The Broad Institute Genome Sequencing Center for Infectious Disease"/>
            <person name="Wu L."/>
            <person name="Ma J."/>
        </authorList>
    </citation>
    <scope>NUCLEOTIDE SEQUENCE [LARGE SCALE GENOMIC DNA]</scope>
    <source>
        <strain evidence="2">KCTC 42282</strain>
    </source>
</reference>
<sequence>MDLFITTPLFSIHIVRWPKGRGVGWSFERRRSHHQHVGQSVLAYLGRVQITATAERRKDLSIQW</sequence>
<comment type="caution">
    <text evidence="1">The sequence shown here is derived from an EMBL/GenBank/DDBJ whole genome shotgun (WGS) entry which is preliminary data.</text>
</comment>